<accession>A0A0K8NZH0</accession>
<dbReference type="FunFam" id="1.10.10.10:FF:000001">
    <property type="entry name" value="LysR family transcriptional regulator"/>
    <property type="match status" value="1"/>
</dbReference>
<protein>
    <submittedName>
        <fullName evidence="6">Transcriptional regulator</fullName>
    </submittedName>
</protein>
<dbReference type="SUPFAM" id="SSF53850">
    <property type="entry name" value="Periplasmic binding protein-like II"/>
    <property type="match status" value="1"/>
</dbReference>
<evidence type="ECO:0000256" key="3">
    <source>
        <dbReference type="ARBA" id="ARBA00023125"/>
    </source>
</evidence>
<dbReference type="STRING" id="1547922.ISF6_1447"/>
<feature type="domain" description="HTH lysR-type" evidence="5">
    <location>
        <begin position="3"/>
        <end position="60"/>
    </location>
</feature>
<dbReference type="RefSeq" id="WP_054019714.1">
    <property type="nucleotide sequence ID" value="NZ_BBYR01000026.1"/>
</dbReference>
<reference evidence="7" key="1">
    <citation type="submission" date="2015-07" db="EMBL/GenBank/DDBJ databases">
        <title>Discovery of a poly(ethylene terephthalate assimilation.</title>
        <authorList>
            <person name="Yoshida S."/>
            <person name="Hiraga K."/>
            <person name="Takehana T."/>
            <person name="Taniguchi I."/>
            <person name="Yamaji H."/>
            <person name="Maeda Y."/>
            <person name="Toyohara K."/>
            <person name="Miyamoto K."/>
            <person name="Kimura Y."/>
            <person name="Oda K."/>
        </authorList>
    </citation>
    <scope>NUCLEOTIDE SEQUENCE [LARGE SCALE GENOMIC DNA]</scope>
    <source>
        <strain evidence="7">NBRC 110686 / TISTR 2288 / 201-F6</strain>
    </source>
</reference>
<dbReference type="InterPro" id="IPR036390">
    <property type="entry name" value="WH_DNA-bd_sf"/>
</dbReference>
<name>A0A0K8NZH0_PISS1</name>
<dbReference type="Proteomes" id="UP000037660">
    <property type="component" value="Unassembled WGS sequence"/>
</dbReference>
<keyword evidence="2" id="KW-0805">Transcription regulation</keyword>
<dbReference type="Gene3D" id="1.10.10.10">
    <property type="entry name" value="Winged helix-like DNA-binding domain superfamily/Winged helix DNA-binding domain"/>
    <property type="match status" value="1"/>
</dbReference>
<reference evidence="6 7" key="2">
    <citation type="journal article" date="2016" name="Science">
        <title>A bacterium that degrades and assimilates poly(ethylene terephthalate).</title>
        <authorList>
            <person name="Yoshida S."/>
            <person name="Hiraga K."/>
            <person name="Takehana T."/>
            <person name="Taniguchi I."/>
            <person name="Yamaji H."/>
            <person name="Maeda Y."/>
            <person name="Toyohara K."/>
            <person name="Miyamoto K."/>
            <person name="Kimura Y."/>
            <person name="Oda K."/>
        </authorList>
    </citation>
    <scope>NUCLEOTIDE SEQUENCE [LARGE SCALE GENOMIC DNA]</scope>
    <source>
        <strain evidence="7">NBRC 110686 / TISTR 2288 / 201-F6</strain>
    </source>
</reference>
<proteinExistence type="inferred from homology"/>
<dbReference type="InterPro" id="IPR036388">
    <property type="entry name" value="WH-like_DNA-bd_sf"/>
</dbReference>
<evidence type="ECO:0000256" key="4">
    <source>
        <dbReference type="ARBA" id="ARBA00023163"/>
    </source>
</evidence>
<dbReference type="AlphaFoldDB" id="A0A0K8NZH0"/>
<dbReference type="PROSITE" id="PS50931">
    <property type="entry name" value="HTH_LYSR"/>
    <property type="match status" value="1"/>
</dbReference>
<dbReference type="InterPro" id="IPR050950">
    <property type="entry name" value="HTH-type_LysR_regulators"/>
</dbReference>
<evidence type="ECO:0000313" key="6">
    <source>
        <dbReference type="EMBL" id="GAP35674.1"/>
    </source>
</evidence>
<evidence type="ECO:0000259" key="5">
    <source>
        <dbReference type="PROSITE" id="PS50931"/>
    </source>
</evidence>
<dbReference type="Gene3D" id="3.40.190.290">
    <property type="match status" value="1"/>
</dbReference>
<dbReference type="GO" id="GO:0003677">
    <property type="term" value="F:DNA binding"/>
    <property type="evidence" value="ECO:0007669"/>
    <property type="project" value="UniProtKB-KW"/>
</dbReference>
<dbReference type="Pfam" id="PF00126">
    <property type="entry name" value="HTH_1"/>
    <property type="match status" value="1"/>
</dbReference>
<dbReference type="GO" id="GO:0003700">
    <property type="term" value="F:DNA-binding transcription factor activity"/>
    <property type="evidence" value="ECO:0007669"/>
    <property type="project" value="InterPro"/>
</dbReference>
<dbReference type="EMBL" id="BBYR01000026">
    <property type="protein sequence ID" value="GAP35674.1"/>
    <property type="molecule type" value="Genomic_DNA"/>
</dbReference>
<dbReference type="OrthoDB" id="9785974at2"/>
<evidence type="ECO:0000256" key="2">
    <source>
        <dbReference type="ARBA" id="ARBA00023015"/>
    </source>
</evidence>
<dbReference type="GO" id="GO:0005829">
    <property type="term" value="C:cytosol"/>
    <property type="evidence" value="ECO:0007669"/>
    <property type="project" value="TreeGrafter"/>
</dbReference>
<dbReference type="PANTHER" id="PTHR30419">
    <property type="entry name" value="HTH-TYPE TRANSCRIPTIONAL REGULATOR YBHD"/>
    <property type="match status" value="1"/>
</dbReference>
<dbReference type="InterPro" id="IPR005119">
    <property type="entry name" value="LysR_subst-bd"/>
</dbReference>
<dbReference type="SUPFAM" id="SSF46785">
    <property type="entry name" value="Winged helix' DNA-binding domain"/>
    <property type="match status" value="1"/>
</dbReference>
<keyword evidence="7" id="KW-1185">Reference proteome</keyword>
<evidence type="ECO:0000313" key="7">
    <source>
        <dbReference type="Proteomes" id="UP000037660"/>
    </source>
</evidence>
<dbReference type="PANTHER" id="PTHR30419:SF2">
    <property type="entry name" value="LYSR FAMILY TRANSCRIPTIONAL REGULATOR"/>
    <property type="match status" value="1"/>
</dbReference>
<comment type="caution">
    <text evidence="6">The sequence shown here is derived from an EMBL/GenBank/DDBJ whole genome shotgun (WGS) entry which is preliminary data.</text>
</comment>
<organism evidence="6 7">
    <name type="scientific">Piscinibacter sakaiensis</name>
    <name type="common">Ideonella sakaiensis</name>
    <dbReference type="NCBI Taxonomy" id="1547922"/>
    <lineage>
        <taxon>Bacteria</taxon>
        <taxon>Pseudomonadati</taxon>
        <taxon>Pseudomonadota</taxon>
        <taxon>Betaproteobacteria</taxon>
        <taxon>Burkholderiales</taxon>
        <taxon>Sphaerotilaceae</taxon>
        <taxon>Piscinibacter</taxon>
    </lineage>
</organism>
<keyword evidence="3" id="KW-0238">DNA-binding</keyword>
<comment type="similarity">
    <text evidence="1">Belongs to the LysR transcriptional regulatory family.</text>
</comment>
<keyword evidence="4" id="KW-0804">Transcription</keyword>
<gene>
    <name evidence="6" type="ORF">ISF6_1447</name>
</gene>
<evidence type="ECO:0000256" key="1">
    <source>
        <dbReference type="ARBA" id="ARBA00009437"/>
    </source>
</evidence>
<dbReference type="InterPro" id="IPR000847">
    <property type="entry name" value="LysR_HTH_N"/>
</dbReference>
<sequence>MHFDFADLRLFLHLVECGNLTRGASAAALSPAAASGRLKALEEQLGARLFYRSSRGLAPTPAGELFLRHARGLLRQLEHVRNDFGELSSESAGHFRIFANTTPITETLPRVLGAFLQRRPGVTVDVQERNTRQVIEAVNESAADVGVISVPSPYDPGPLQSLCYATDRLVLVVPEGHALAAAGRLDFEETLDLPHVGYANSTLQTYIVGQAAALQRQLVMRVLMSSYETMCAMIAAGIGVGVLPRSCAARYVRSGMRMAIVELRDAWTLRERHVLYRDLEALPMCARDFIDAVGAIAEGPSGSPPR</sequence>
<dbReference type="Pfam" id="PF03466">
    <property type="entry name" value="LysR_substrate"/>
    <property type="match status" value="1"/>
</dbReference>